<name>A0ABN6XBB0_9CELL</name>
<reference evidence="3" key="1">
    <citation type="journal article" date="2019" name="Int. J. Syst. Evol. Microbiol.">
        <title>The Global Catalogue of Microorganisms (GCM) 10K type strain sequencing project: providing services to taxonomists for standard genome sequencing and annotation.</title>
        <authorList>
            <consortium name="The Broad Institute Genomics Platform"/>
            <consortium name="The Broad Institute Genome Sequencing Center for Infectious Disease"/>
            <person name="Wu L."/>
            <person name="Ma J."/>
        </authorList>
    </citation>
    <scope>NUCLEOTIDE SEQUENCE [LARGE SCALE GENOMIC DNA]</scope>
    <source>
        <strain evidence="3">NBRC 108565</strain>
    </source>
</reference>
<dbReference type="Proteomes" id="UP001321475">
    <property type="component" value="Chromosome"/>
</dbReference>
<feature type="region of interest" description="Disordered" evidence="1">
    <location>
        <begin position="204"/>
        <end position="234"/>
    </location>
</feature>
<accession>A0ABN6XBB0</accession>
<dbReference type="EMBL" id="AP027729">
    <property type="protein sequence ID" value="BDZ40937.1"/>
    <property type="molecule type" value="Genomic_DNA"/>
</dbReference>
<evidence type="ECO:0008006" key="4">
    <source>
        <dbReference type="Google" id="ProtNLM"/>
    </source>
</evidence>
<evidence type="ECO:0000313" key="3">
    <source>
        <dbReference type="Proteomes" id="UP001321475"/>
    </source>
</evidence>
<organism evidence="2 3">
    <name type="scientific">Paraoerskovia sediminicola</name>
    <dbReference type="NCBI Taxonomy" id="1138587"/>
    <lineage>
        <taxon>Bacteria</taxon>
        <taxon>Bacillati</taxon>
        <taxon>Actinomycetota</taxon>
        <taxon>Actinomycetes</taxon>
        <taxon>Micrococcales</taxon>
        <taxon>Cellulomonadaceae</taxon>
        <taxon>Paraoerskovia</taxon>
    </lineage>
</organism>
<protein>
    <recommendedName>
        <fullName evidence="4">Heavy metal transporter</fullName>
    </recommendedName>
</protein>
<evidence type="ECO:0000313" key="2">
    <source>
        <dbReference type="EMBL" id="BDZ40937.1"/>
    </source>
</evidence>
<sequence>MVGGAVATVVVGGLAVGGVVAALHLLDVEPPVDERCVAAVDGVNTGLEPEQADNAALVALTAVRREMPARAATIGLATAYGESRLRNLDHGDRDSLGMFQQRPSQGWGTVDEVQDPVYATNTFYDALEKVDGYEELRVTEAAWAVQRSAFPEGYQPFADRSRAWASALTGYSPATLTCLLRGVASPAAAADAVSGFTERVTRDLGDVPVEEQAAAPDDGSGAANGGEDGGDADPRATVVVHATGFGGTGEDDAVRMSWAVAQWAVSTASTTDAVAVTVDGRRWVRGEDGWVTDAAGTEELPAGSVRVDLAVATA</sequence>
<proteinExistence type="predicted"/>
<evidence type="ECO:0000256" key="1">
    <source>
        <dbReference type="SAM" id="MobiDB-lite"/>
    </source>
</evidence>
<gene>
    <name evidence="2" type="ORF">GCM10025865_02360</name>
</gene>
<keyword evidence="3" id="KW-1185">Reference proteome</keyword>